<dbReference type="Pfam" id="PF13516">
    <property type="entry name" value="LRR_6"/>
    <property type="match status" value="5"/>
</dbReference>
<dbReference type="InterPro" id="IPR001611">
    <property type="entry name" value="Leu-rich_rpt"/>
</dbReference>
<dbReference type="GO" id="GO:0005634">
    <property type="term" value="C:nucleus"/>
    <property type="evidence" value="ECO:0007669"/>
    <property type="project" value="TreeGrafter"/>
</dbReference>
<evidence type="ECO:0000256" key="2">
    <source>
        <dbReference type="ARBA" id="ARBA00022614"/>
    </source>
</evidence>
<keyword evidence="3" id="KW-0677">Repeat</keyword>
<dbReference type="PANTHER" id="PTHR24113:SF12">
    <property type="entry name" value="RAN GTPASE-ACTIVATING PROTEIN 1"/>
    <property type="match status" value="1"/>
</dbReference>
<keyword evidence="1" id="KW-0343">GTPase activation</keyword>
<dbReference type="GO" id="GO:0031267">
    <property type="term" value="F:small GTPase binding"/>
    <property type="evidence" value="ECO:0007669"/>
    <property type="project" value="TreeGrafter"/>
</dbReference>
<dbReference type="GO" id="GO:0005096">
    <property type="term" value="F:GTPase activator activity"/>
    <property type="evidence" value="ECO:0007669"/>
    <property type="project" value="UniProtKB-KW"/>
</dbReference>
<dbReference type="AlphaFoldDB" id="A0A7S4BUR9"/>
<protein>
    <submittedName>
        <fullName evidence="4">Uncharacterized protein</fullName>
    </submittedName>
</protein>
<organism evidence="4">
    <name type="scientific">Chrysotila carterae</name>
    <name type="common">Marine alga</name>
    <name type="synonym">Syracosphaera carterae</name>
    <dbReference type="NCBI Taxonomy" id="13221"/>
    <lineage>
        <taxon>Eukaryota</taxon>
        <taxon>Haptista</taxon>
        <taxon>Haptophyta</taxon>
        <taxon>Prymnesiophyceae</taxon>
        <taxon>Isochrysidales</taxon>
        <taxon>Isochrysidaceae</taxon>
        <taxon>Chrysotila</taxon>
    </lineage>
</organism>
<reference evidence="4" key="1">
    <citation type="submission" date="2021-01" db="EMBL/GenBank/DDBJ databases">
        <authorList>
            <person name="Corre E."/>
            <person name="Pelletier E."/>
            <person name="Niang G."/>
            <person name="Scheremetjew M."/>
            <person name="Finn R."/>
            <person name="Kale V."/>
            <person name="Holt S."/>
            <person name="Cochrane G."/>
            <person name="Meng A."/>
            <person name="Brown T."/>
            <person name="Cohen L."/>
        </authorList>
    </citation>
    <scope>NUCLEOTIDE SEQUENCE</scope>
    <source>
        <strain evidence="4">CCMP645</strain>
    </source>
</reference>
<evidence type="ECO:0000256" key="3">
    <source>
        <dbReference type="ARBA" id="ARBA00022737"/>
    </source>
</evidence>
<dbReference type="InterPro" id="IPR027038">
    <property type="entry name" value="RanGap"/>
</dbReference>
<keyword evidence="2" id="KW-0433">Leucine-rich repeat</keyword>
<dbReference type="InterPro" id="IPR032675">
    <property type="entry name" value="LRR_dom_sf"/>
</dbReference>
<evidence type="ECO:0000313" key="4">
    <source>
        <dbReference type="EMBL" id="CAE0777119.1"/>
    </source>
</evidence>
<dbReference type="Gene3D" id="3.80.10.10">
    <property type="entry name" value="Ribonuclease Inhibitor"/>
    <property type="match status" value="3"/>
</dbReference>
<dbReference type="SUPFAM" id="SSF52047">
    <property type="entry name" value="RNI-like"/>
    <property type="match status" value="1"/>
</dbReference>
<evidence type="ECO:0000256" key="1">
    <source>
        <dbReference type="ARBA" id="ARBA00022468"/>
    </source>
</evidence>
<dbReference type="PANTHER" id="PTHR24113">
    <property type="entry name" value="RAN GTPASE-ACTIVATING PROTEIN 1"/>
    <property type="match status" value="1"/>
</dbReference>
<accession>A0A7S4BUR9</accession>
<dbReference type="EMBL" id="HBIZ01046434">
    <property type="protein sequence ID" value="CAE0777119.1"/>
    <property type="molecule type" value="Transcribed_RNA"/>
</dbReference>
<dbReference type="SMART" id="SM00368">
    <property type="entry name" value="LRR_RI"/>
    <property type="match status" value="8"/>
</dbReference>
<dbReference type="GO" id="GO:0005829">
    <property type="term" value="C:cytosol"/>
    <property type="evidence" value="ECO:0007669"/>
    <property type="project" value="TreeGrafter"/>
</dbReference>
<sequence length="451" mass="50369">MDDSEYFSGEDYFEQFHAWPFTCEDSDCSPFWAFAEYDEDYDHVDDMFDMDPDWQSTAEPWETTNSDETKKSYAHLPDEDCEKLKETFTSGTTRAITFDGCTFSVEGCKILAKALERNETLTAVEFSFVLAVGDESCKALADMLKVNKTLNSIEFTDCCVGAEGCKALVNALECNTSLTRLGLRSCPIGDEGYKVLANALKTNTTLAEIDLAGNKYYVYQHCAEGVKSIISSLEKNTTLKNLKLERCGIDAETCEALGEMLQVNRTITHFSIAENAFGYEGCEALALALHSNKTLTSVWLTRCDIDDDGCEELADMLKLNKTLESLWLDDNKFAYQGCKALAEALEMNKSITYLNIEGNNLRNGGEDALNDSLQGNDTLRTLLAGDDSDKRWYWSLKHSRVLHRKKMLLSKPFYLGGARNISASAECIGQSSPFTYINSYMRRARSSCGDA</sequence>
<dbReference type="GO" id="GO:0006913">
    <property type="term" value="P:nucleocytoplasmic transport"/>
    <property type="evidence" value="ECO:0007669"/>
    <property type="project" value="TreeGrafter"/>
</dbReference>
<dbReference type="GO" id="GO:0048471">
    <property type="term" value="C:perinuclear region of cytoplasm"/>
    <property type="evidence" value="ECO:0007669"/>
    <property type="project" value="TreeGrafter"/>
</dbReference>
<name>A0A7S4BUR9_CHRCT</name>
<proteinExistence type="predicted"/>
<gene>
    <name evidence="4" type="ORF">PCAR00345_LOCUS29758</name>
</gene>